<sequence>MPYGAWMRYVPQQRRKGYGYWRKDESKSNTIIDAFTADKESPPANDQNGNVHQDSNATAVLAETAEDSGATSAAMLISPALRMNFNHKKFKILKIFDFSIHRLQSDIAKEARFDVFAEECTRKRSAKLHKGLPRRNKCVLILDRLSAYFHQDEVGIPTQASGCNHKHSIVKDLKVVSEDELPGTH</sequence>
<dbReference type="Proteomes" id="UP000467840">
    <property type="component" value="Chromosome 3"/>
</dbReference>
<reference evidence="1 2" key="1">
    <citation type="journal article" date="2020" name="Mol. Plant">
        <title>The Chromosome-Based Rubber Tree Genome Provides New Insights into Spurge Genome Evolution and Rubber Biosynthesis.</title>
        <authorList>
            <person name="Liu J."/>
            <person name="Shi C."/>
            <person name="Shi C.C."/>
            <person name="Li W."/>
            <person name="Zhang Q.J."/>
            <person name="Zhang Y."/>
            <person name="Li K."/>
            <person name="Lu H.F."/>
            <person name="Shi C."/>
            <person name="Zhu S.T."/>
            <person name="Xiao Z.Y."/>
            <person name="Nan H."/>
            <person name="Yue Y."/>
            <person name="Zhu X.G."/>
            <person name="Wu Y."/>
            <person name="Hong X.N."/>
            <person name="Fan G.Y."/>
            <person name="Tong Y."/>
            <person name="Zhang D."/>
            <person name="Mao C.L."/>
            <person name="Liu Y.L."/>
            <person name="Hao S.J."/>
            <person name="Liu W.Q."/>
            <person name="Lv M.Q."/>
            <person name="Zhang H.B."/>
            <person name="Liu Y."/>
            <person name="Hu-Tang G.R."/>
            <person name="Wang J.P."/>
            <person name="Wang J.H."/>
            <person name="Sun Y.H."/>
            <person name="Ni S.B."/>
            <person name="Chen W.B."/>
            <person name="Zhang X.C."/>
            <person name="Jiao Y.N."/>
            <person name="Eichler E.E."/>
            <person name="Li G.H."/>
            <person name="Liu X."/>
            <person name="Gao L.Z."/>
        </authorList>
    </citation>
    <scope>NUCLEOTIDE SEQUENCE [LARGE SCALE GENOMIC DNA]</scope>
    <source>
        <strain evidence="2">cv. GT1</strain>
        <tissue evidence="1">Leaf</tissue>
    </source>
</reference>
<comment type="caution">
    <text evidence="1">The sequence shown here is derived from an EMBL/GenBank/DDBJ whole genome shotgun (WGS) entry which is preliminary data.</text>
</comment>
<keyword evidence="2" id="KW-1185">Reference proteome</keyword>
<dbReference type="AlphaFoldDB" id="A0A6A6KAQ3"/>
<evidence type="ECO:0000313" key="1">
    <source>
        <dbReference type="EMBL" id="KAF2285961.1"/>
    </source>
</evidence>
<evidence type="ECO:0000313" key="2">
    <source>
        <dbReference type="Proteomes" id="UP000467840"/>
    </source>
</evidence>
<gene>
    <name evidence="1" type="ORF">GH714_009215</name>
</gene>
<name>A0A6A6KAQ3_HEVBR</name>
<dbReference type="EMBL" id="JAAGAX010000017">
    <property type="protein sequence ID" value="KAF2285961.1"/>
    <property type="molecule type" value="Genomic_DNA"/>
</dbReference>
<organism evidence="1 2">
    <name type="scientific">Hevea brasiliensis</name>
    <name type="common">Para rubber tree</name>
    <name type="synonym">Siphonia brasiliensis</name>
    <dbReference type="NCBI Taxonomy" id="3981"/>
    <lineage>
        <taxon>Eukaryota</taxon>
        <taxon>Viridiplantae</taxon>
        <taxon>Streptophyta</taxon>
        <taxon>Embryophyta</taxon>
        <taxon>Tracheophyta</taxon>
        <taxon>Spermatophyta</taxon>
        <taxon>Magnoliopsida</taxon>
        <taxon>eudicotyledons</taxon>
        <taxon>Gunneridae</taxon>
        <taxon>Pentapetalae</taxon>
        <taxon>rosids</taxon>
        <taxon>fabids</taxon>
        <taxon>Malpighiales</taxon>
        <taxon>Euphorbiaceae</taxon>
        <taxon>Crotonoideae</taxon>
        <taxon>Micrandreae</taxon>
        <taxon>Hevea</taxon>
    </lineage>
</organism>
<proteinExistence type="predicted"/>
<protein>
    <submittedName>
        <fullName evidence="1">Uncharacterized protein</fullName>
    </submittedName>
</protein>
<accession>A0A6A6KAQ3</accession>